<comment type="catalytic activity">
    <reaction evidence="14 15">
        <text>L-lysyl(79)-[histone H3] + 3 S-adenosyl-L-methionine = N(6),N(6),N(6)-trimethyl-L-lysyl(79)-[histone H3] + 3 S-adenosyl-L-homocysteine + 3 H(+)</text>
        <dbReference type="Rhea" id="RHEA:60328"/>
        <dbReference type="Rhea" id="RHEA-COMP:15549"/>
        <dbReference type="Rhea" id="RHEA-COMP:15552"/>
        <dbReference type="ChEBI" id="CHEBI:15378"/>
        <dbReference type="ChEBI" id="CHEBI:29969"/>
        <dbReference type="ChEBI" id="CHEBI:57856"/>
        <dbReference type="ChEBI" id="CHEBI:59789"/>
        <dbReference type="ChEBI" id="CHEBI:61961"/>
        <dbReference type="EC" id="2.1.1.360"/>
    </reaction>
</comment>
<evidence type="ECO:0000256" key="3">
    <source>
        <dbReference type="ARBA" id="ARBA00012190"/>
    </source>
</evidence>
<comment type="function">
    <text evidence="1 15">Histone methyltransferase that specifically trimethylates histone H3 to form H3K79me3. This methylation is required for telomere silencing and for the pachytene checkpoint during the meiotic cell cycle by allowing the recruitment of RAD9 to double strand breaks. Nucleosomes are preferred as substrate compared to free histone.</text>
</comment>
<evidence type="ECO:0000256" key="6">
    <source>
        <dbReference type="ARBA" id="ARBA00022679"/>
    </source>
</evidence>
<keyword evidence="11 15" id="KW-0804">Transcription</keyword>
<dbReference type="SUPFAM" id="SSF53335">
    <property type="entry name" value="S-adenosyl-L-methionine-dependent methyltransferases"/>
    <property type="match status" value="1"/>
</dbReference>
<feature type="binding site" evidence="16">
    <location>
        <begin position="402"/>
        <end position="403"/>
    </location>
    <ligand>
        <name>S-adenosyl-L-methionine</name>
        <dbReference type="ChEBI" id="CHEBI:59789"/>
    </ligand>
</feature>
<dbReference type="OrthoDB" id="443402at2759"/>
<dbReference type="PANTHER" id="PTHR21451">
    <property type="entry name" value="HISTONE H3 METHYLTRANSFERASE"/>
    <property type="match status" value="1"/>
</dbReference>
<keyword evidence="12 15" id="KW-0539">Nucleus</keyword>
<evidence type="ECO:0000256" key="13">
    <source>
        <dbReference type="ARBA" id="ARBA00029821"/>
    </source>
</evidence>
<dbReference type="AlphaFoldDB" id="A0A6J3LW56"/>
<gene>
    <name evidence="20" type="ORF">K489DRAFT_383557</name>
</gene>
<dbReference type="InterPro" id="IPR025789">
    <property type="entry name" value="DOT1_dom"/>
</dbReference>
<keyword evidence="5 15" id="KW-0489">Methyltransferase</keyword>
<organism evidence="20">
    <name type="scientific">Dissoconium aciculare CBS 342.82</name>
    <dbReference type="NCBI Taxonomy" id="1314786"/>
    <lineage>
        <taxon>Eukaryota</taxon>
        <taxon>Fungi</taxon>
        <taxon>Dikarya</taxon>
        <taxon>Ascomycota</taxon>
        <taxon>Pezizomycotina</taxon>
        <taxon>Dothideomycetes</taxon>
        <taxon>Dothideomycetidae</taxon>
        <taxon>Mycosphaerellales</taxon>
        <taxon>Dissoconiaceae</taxon>
        <taxon>Dissoconium</taxon>
    </lineage>
</organism>
<evidence type="ECO:0000256" key="10">
    <source>
        <dbReference type="ARBA" id="ARBA00023015"/>
    </source>
</evidence>
<keyword evidence="8" id="KW-0677">Repeat</keyword>
<keyword evidence="6 15" id="KW-0808">Transferase</keyword>
<dbReference type="FunFam" id="3.40.50.150:FF:000033">
    <property type="entry name" value="Histone-lysine N-methyltransferase, H3 lysine-79 specific"/>
    <property type="match status" value="1"/>
</dbReference>
<feature type="binding site" evidence="16">
    <location>
        <position position="366"/>
    </location>
    <ligand>
        <name>S-adenosyl-L-methionine</name>
        <dbReference type="ChEBI" id="CHEBI:59789"/>
    </ligand>
</feature>
<evidence type="ECO:0000313" key="20">
    <source>
        <dbReference type="RefSeq" id="XP_033457041.1"/>
    </source>
</evidence>
<dbReference type="Pfam" id="PF08123">
    <property type="entry name" value="DOT1"/>
    <property type="match status" value="1"/>
</dbReference>
<proteinExistence type="inferred from homology"/>
<evidence type="ECO:0000313" key="19">
    <source>
        <dbReference type="Proteomes" id="UP000504637"/>
    </source>
</evidence>
<dbReference type="Gene3D" id="3.40.50.150">
    <property type="entry name" value="Vaccinia Virus protein VP39"/>
    <property type="match status" value="1"/>
</dbReference>
<evidence type="ECO:0000256" key="4">
    <source>
        <dbReference type="ARBA" id="ARBA00020987"/>
    </source>
</evidence>
<evidence type="ECO:0000256" key="8">
    <source>
        <dbReference type="ARBA" id="ARBA00022737"/>
    </source>
</evidence>
<dbReference type="EC" id="2.1.1.360" evidence="3 15"/>
<evidence type="ECO:0000256" key="5">
    <source>
        <dbReference type="ARBA" id="ARBA00022603"/>
    </source>
</evidence>
<feature type="domain" description="DOT1" evidence="18">
    <location>
        <begin position="187"/>
        <end position="514"/>
    </location>
</feature>
<evidence type="ECO:0000256" key="1">
    <source>
        <dbReference type="ARBA" id="ARBA00003482"/>
    </source>
</evidence>
<evidence type="ECO:0000256" key="12">
    <source>
        <dbReference type="ARBA" id="ARBA00023242"/>
    </source>
</evidence>
<dbReference type="GO" id="GO:0005634">
    <property type="term" value="C:nucleus"/>
    <property type="evidence" value="ECO:0007669"/>
    <property type="project" value="UniProtKB-SubCell"/>
</dbReference>
<dbReference type="GeneID" id="54363434"/>
<dbReference type="GO" id="GO:0031509">
    <property type="term" value="P:subtelomeric heterochromatin formation"/>
    <property type="evidence" value="ECO:0007669"/>
    <property type="project" value="InterPro"/>
</dbReference>
<name>A0A6J3LW56_9PEZI</name>
<comment type="subcellular location">
    <subcellularLocation>
        <location evidence="2 15">Nucleus</location>
    </subcellularLocation>
</comment>
<feature type="binding site" evidence="16">
    <location>
        <begin position="340"/>
        <end position="349"/>
    </location>
    <ligand>
        <name>S-adenosyl-L-methionine</name>
        <dbReference type="ChEBI" id="CHEBI:59789"/>
    </ligand>
</feature>
<evidence type="ECO:0000256" key="17">
    <source>
        <dbReference type="SAM" id="MobiDB-lite"/>
    </source>
</evidence>
<keyword evidence="9 15" id="KW-0156">Chromatin regulator</keyword>
<reference evidence="20" key="3">
    <citation type="submission" date="2025-08" db="UniProtKB">
        <authorList>
            <consortium name="RefSeq"/>
        </authorList>
    </citation>
    <scope>IDENTIFICATION</scope>
    <source>
        <strain evidence="20">CBS 342.82</strain>
    </source>
</reference>
<feature type="binding site" evidence="16">
    <location>
        <begin position="317"/>
        <end position="320"/>
    </location>
    <ligand>
        <name>S-adenosyl-L-methionine</name>
        <dbReference type="ChEBI" id="CHEBI:59789"/>
    </ligand>
</feature>
<reference evidence="20" key="2">
    <citation type="submission" date="2020-04" db="EMBL/GenBank/DDBJ databases">
        <authorList>
            <consortium name="NCBI Genome Project"/>
        </authorList>
    </citation>
    <scope>NUCLEOTIDE SEQUENCE</scope>
    <source>
        <strain evidence="20">CBS 342.82</strain>
    </source>
</reference>
<evidence type="ECO:0000256" key="2">
    <source>
        <dbReference type="ARBA" id="ARBA00004123"/>
    </source>
</evidence>
<keyword evidence="19" id="KW-1185">Reference proteome</keyword>
<dbReference type="InterPro" id="IPR021162">
    <property type="entry name" value="Dot1"/>
</dbReference>
<dbReference type="Proteomes" id="UP000504637">
    <property type="component" value="Unplaced"/>
</dbReference>
<dbReference type="Gene3D" id="1.10.260.170">
    <property type="match status" value="1"/>
</dbReference>
<evidence type="ECO:0000256" key="11">
    <source>
        <dbReference type="ARBA" id="ARBA00023163"/>
    </source>
</evidence>
<accession>A0A6J3LW56</accession>
<dbReference type="PANTHER" id="PTHR21451:SF0">
    <property type="entry name" value="HISTONE-LYSINE N-METHYLTRANSFERASE, H3 LYSINE-79 SPECIFIC"/>
    <property type="match status" value="1"/>
</dbReference>
<evidence type="ECO:0000259" key="18">
    <source>
        <dbReference type="PROSITE" id="PS51569"/>
    </source>
</evidence>
<dbReference type="InterPro" id="IPR030445">
    <property type="entry name" value="H3-K79_meTrfase"/>
</dbReference>
<evidence type="ECO:0000256" key="14">
    <source>
        <dbReference type="ARBA" id="ARBA00047770"/>
    </source>
</evidence>
<keyword evidence="7 15" id="KW-0949">S-adenosyl-L-methionine</keyword>
<feature type="compositionally biased region" description="Polar residues" evidence="17">
    <location>
        <begin position="26"/>
        <end position="42"/>
    </location>
</feature>
<dbReference type="GO" id="GO:0140956">
    <property type="term" value="F:histone H3K79 trimethyltransferase activity"/>
    <property type="evidence" value="ECO:0007669"/>
    <property type="project" value="UniProtKB-EC"/>
</dbReference>
<dbReference type="PIRSF" id="PIRSF017570">
    <property type="entry name" value="Histone_H3-K79_MeTrfase"/>
    <property type="match status" value="1"/>
</dbReference>
<evidence type="ECO:0000256" key="7">
    <source>
        <dbReference type="ARBA" id="ARBA00022691"/>
    </source>
</evidence>
<dbReference type="GO" id="GO:0000786">
    <property type="term" value="C:nucleosome"/>
    <property type="evidence" value="ECO:0007669"/>
    <property type="project" value="InterPro"/>
</dbReference>
<protein>
    <recommendedName>
        <fullName evidence="4 15">Histone-lysine N-methyltransferase, H3 lysine-79 specific</fullName>
        <ecNumber evidence="3 15">2.1.1.360</ecNumber>
    </recommendedName>
    <alternativeName>
        <fullName evidence="13 15">Histone H3-K79 methyltransferase</fullName>
    </alternativeName>
</protein>
<reference evidence="20" key="1">
    <citation type="submission" date="2020-01" db="EMBL/GenBank/DDBJ databases">
        <authorList>
            <consortium name="DOE Joint Genome Institute"/>
            <person name="Haridas S."/>
            <person name="Albert R."/>
            <person name="Binder M."/>
            <person name="Bloem J."/>
            <person name="Labutti K."/>
            <person name="Salamov A."/>
            <person name="Andreopoulos B."/>
            <person name="Baker S.E."/>
            <person name="Barry K."/>
            <person name="Bills G."/>
            <person name="Bluhm B.H."/>
            <person name="Cannon C."/>
            <person name="Castanera R."/>
            <person name="Culley D.E."/>
            <person name="Daum C."/>
            <person name="Ezra D."/>
            <person name="Gonzalez J.B."/>
            <person name="Henrissat B."/>
            <person name="Kuo A."/>
            <person name="Liang C."/>
            <person name="Lipzen A."/>
            <person name="Lutzoni F."/>
            <person name="Magnuson J."/>
            <person name="Mondo S."/>
            <person name="Nolan M."/>
            <person name="Ohm R."/>
            <person name="Pangilinan J."/>
            <person name="Park H.-J."/>
            <person name="Ramirez L."/>
            <person name="Alfaro M."/>
            <person name="Sun H."/>
            <person name="Tritt A."/>
            <person name="Yoshinaga Y."/>
            <person name="Zwiers L.-H."/>
            <person name="Turgeon B.G."/>
            <person name="Goodwin S.B."/>
            <person name="Spatafora J.W."/>
            <person name="Crous P.W."/>
            <person name="Grigoriev I.V."/>
        </authorList>
    </citation>
    <scope>NUCLEOTIDE SEQUENCE</scope>
    <source>
        <strain evidence="20">CBS 342.82</strain>
    </source>
</reference>
<keyword evidence="10 15" id="KW-0805">Transcription regulation</keyword>
<dbReference type="RefSeq" id="XP_033457041.1">
    <property type="nucleotide sequence ID" value="XM_033605634.1"/>
</dbReference>
<dbReference type="PROSITE" id="PS51569">
    <property type="entry name" value="DOT1"/>
    <property type="match status" value="1"/>
</dbReference>
<evidence type="ECO:0000256" key="9">
    <source>
        <dbReference type="ARBA" id="ARBA00022853"/>
    </source>
</evidence>
<dbReference type="GO" id="GO:0000781">
    <property type="term" value="C:chromosome, telomeric region"/>
    <property type="evidence" value="ECO:0007669"/>
    <property type="project" value="GOC"/>
</dbReference>
<dbReference type="GO" id="GO:0006281">
    <property type="term" value="P:DNA repair"/>
    <property type="evidence" value="ECO:0007669"/>
    <property type="project" value="InterPro"/>
</dbReference>
<evidence type="ECO:0000256" key="15">
    <source>
        <dbReference type="PIRNR" id="PIRNR017570"/>
    </source>
</evidence>
<dbReference type="CDD" id="cd02440">
    <property type="entry name" value="AdoMet_MTases"/>
    <property type="match status" value="1"/>
</dbReference>
<sequence length="520" mass="58169">MNFNKSKSLVKEPVIRKSTVRVAIAGSSTPVRRSASASSTPVSARPANPDRFKLSSNHLPSRPVPPPKRPSHADRALSASRGLKRKSVTPQLSMFSSDEEDGGSSDVASGSDISRKRIKSSVSSIDSGGPRRALLAEEAFIEDAAPIKIIHGSQITSGKDHAKFKNPWSDTDFDTVRLQYPSRSIREKFELKMPKSEYNEYQPLEDIKETIFTICNFYFPPELEKLYNSEENETGFQRRFSRAAVHRDIDEFIDIVKDFNRILDGLIKDGRIKHELLHTSTLHLDWIKRILDQVYARTVSPQIETLRAYENGTDNVYGELLTGFVSKILEQTRLTHDQVFIDLGSGVGNVVLQAALECGAESWGIEMMPNPAALARLQAREFRARARLWGLSAGSIHLHEGDFTSFPSNKPVLEVLARADVVLVNNQAFTPSLNDKLRDMFLDLKDGCRVVSLKPFVPEGHKITNRNVGSVVNLFVQQKFTYFSNSVSWTDQMGSYYIARKDKRPLEAFLRRNGGGGGAK</sequence>
<dbReference type="InterPro" id="IPR029063">
    <property type="entry name" value="SAM-dependent_MTases_sf"/>
</dbReference>
<evidence type="ECO:0000256" key="16">
    <source>
        <dbReference type="PIRSR" id="PIRSR017570-1"/>
    </source>
</evidence>
<comment type="similarity">
    <text evidence="15">Belongs to the class I-like SAM-binding methyltransferase superfamily. DOT1 family.</text>
</comment>
<dbReference type="GO" id="GO:0032259">
    <property type="term" value="P:methylation"/>
    <property type="evidence" value="ECO:0007669"/>
    <property type="project" value="UniProtKB-KW"/>
</dbReference>
<dbReference type="GO" id="GO:0000077">
    <property type="term" value="P:DNA damage checkpoint signaling"/>
    <property type="evidence" value="ECO:0007669"/>
    <property type="project" value="InterPro"/>
</dbReference>
<dbReference type="GO" id="GO:0042393">
    <property type="term" value="F:histone binding"/>
    <property type="evidence" value="ECO:0007669"/>
    <property type="project" value="InterPro"/>
</dbReference>
<feature type="region of interest" description="Disordered" evidence="17">
    <location>
        <begin position="24"/>
        <end position="129"/>
    </location>
</feature>